<dbReference type="SUPFAM" id="SSF55785">
    <property type="entry name" value="PYP-like sensor domain (PAS domain)"/>
    <property type="match status" value="2"/>
</dbReference>
<dbReference type="Pfam" id="PF08448">
    <property type="entry name" value="PAS_4"/>
    <property type="match status" value="1"/>
</dbReference>
<dbReference type="PANTHER" id="PTHR46663">
    <property type="entry name" value="DIGUANYLATE CYCLASE DGCT-RELATED"/>
    <property type="match status" value="1"/>
</dbReference>
<dbReference type="CDD" id="cd00130">
    <property type="entry name" value="PAS"/>
    <property type="match status" value="1"/>
</dbReference>
<proteinExistence type="predicted"/>
<dbReference type="CDD" id="cd12914">
    <property type="entry name" value="PDC1_DGC_like"/>
    <property type="match status" value="1"/>
</dbReference>
<dbReference type="SMART" id="SM00086">
    <property type="entry name" value="PAC"/>
    <property type="match status" value="1"/>
</dbReference>
<dbReference type="InterPro" id="IPR035965">
    <property type="entry name" value="PAS-like_dom_sf"/>
</dbReference>
<feature type="domain" description="PAS" evidence="2">
    <location>
        <begin position="473"/>
        <end position="524"/>
    </location>
</feature>
<protein>
    <submittedName>
        <fullName evidence="5">Diguanylate cyclase</fullName>
    </submittedName>
</protein>
<feature type="transmembrane region" description="Helical" evidence="1">
    <location>
        <begin position="302"/>
        <end position="323"/>
    </location>
</feature>
<dbReference type="InterPro" id="IPR001610">
    <property type="entry name" value="PAC"/>
</dbReference>
<reference evidence="5" key="1">
    <citation type="submission" date="2020-10" db="EMBL/GenBank/DDBJ databases">
        <title>Connecting structure to function with the recovery of over 1000 high-quality activated sludge metagenome-assembled genomes encoding full-length rRNA genes using long-read sequencing.</title>
        <authorList>
            <person name="Singleton C.M."/>
            <person name="Petriglieri F."/>
            <person name="Kristensen J.M."/>
            <person name="Kirkegaard R.H."/>
            <person name="Michaelsen T.Y."/>
            <person name="Andersen M.H."/>
            <person name="Karst S.M."/>
            <person name="Dueholm M.S."/>
            <person name="Nielsen P.H."/>
            <person name="Albertsen M."/>
        </authorList>
    </citation>
    <scope>NUCLEOTIDE SEQUENCE</scope>
    <source>
        <strain evidence="5">Bjer_18-Q3-R1-45_BAT3C.347</strain>
    </source>
</reference>
<dbReference type="PROSITE" id="PS50112">
    <property type="entry name" value="PAS"/>
    <property type="match status" value="1"/>
</dbReference>
<keyword evidence="1" id="KW-1133">Transmembrane helix</keyword>
<dbReference type="InterPro" id="IPR000014">
    <property type="entry name" value="PAS"/>
</dbReference>
<dbReference type="Proteomes" id="UP000807785">
    <property type="component" value="Unassembled WGS sequence"/>
</dbReference>
<gene>
    <name evidence="5" type="ORF">IPH26_18150</name>
</gene>
<dbReference type="Pfam" id="PF13426">
    <property type="entry name" value="PAS_9"/>
    <property type="match status" value="1"/>
</dbReference>
<dbReference type="SMART" id="SM00267">
    <property type="entry name" value="GGDEF"/>
    <property type="match status" value="1"/>
</dbReference>
<dbReference type="InterPro" id="IPR000160">
    <property type="entry name" value="GGDEF_dom"/>
</dbReference>
<dbReference type="InterPro" id="IPR013656">
    <property type="entry name" value="PAS_4"/>
</dbReference>
<dbReference type="InterPro" id="IPR052163">
    <property type="entry name" value="DGC-Regulatory_Protein"/>
</dbReference>
<name>A0A9D7HN42_9PROT</name>
<dbReference type="PROSITE" id="PS50113">
    <property type="entry name" value="PAC"/>
    <property type="match status" value="1"/>
</dbReference>
<comment type="caution">
    <text evidence="5">The sequence shown here is derived from an EMBL/GenBank/DDBJ whole genome shotgun (WGS) entry which is preliminary data.</text>
</comment>
<accession>A0A9D7HN42</accession>
<dbReference type="InterPro" id="IPR029787">
    <property type="entry name" value="Nucleotide_cyclase"/>
</dbReference>
<dbReference type="Gene3D" id="3.30.70.270">
    <property type="match status" value="1"/>
</dbReference>
<feature type="domain" description="GGDEF" evidence="4">
    <location>
        <begin position="630"/>
        <end position="764"/>
    </location>
</feature>
<evidence type="ECO:0000256" key="1">
    <source>
        <dbReference type="SAM" id="Phobius"/>
    </source>
</evidence>
<dbReference type="SMART" id="SM00091">
    <property type="entry name" value="PAS"/>
    <property type="match status" value="2"/>
</dbReference>
<evidence type="ECO:0000259" key="2">
    <source>
        <dbReference type="PROSITE" id="PS50112"/>
    </source>
</evidence>
<dbReference type="PANTHER" id="PTHR46663:SF3">
    <property type="entry name" value="SLL0267 PROTEIN"/>
    <property type="match status" value="1"/>
</dbReference>
<dbReference type="NCBIfam" id="TIGR00229">
    <property type="entry name" value="sensory_box"/>
    <property type="match status" value="1"/>
</dbReference>
<evidence type="ECO:0000313" key="5">
    <source>
        <dbReference type="EMBL" id="MBK6974769.1"/>
    </source>
</evidence>
<dbReference type="FunFam" id="3.30.70.270:FF:000001">
    <property type="entry name" value="Diguanylate cyclase domain protein"/>
    <property type="match status" value="1"/>
</dbReference>
<keyword evidence="1" id="KW-0472">Membrane</keyword>
<feature type="transmembrane region" description="Helical" evidence="1">
    <location>
        <begin position="20"/>
        <end position="40"/>
    </location>
</feature>
<evidence type="ECO:0000313" key="6">
    <source>
        <dbReference type="Proteomes" id="UP000807785"/>
    </source>
</evidence>
<dbReference type="AlphaFoldDB" id="A0A9D7HN42"/>
<dbReference type="CDD" id="cd01949">
    <property type="entry name" value="GGDEF"/>
    <property type="match status" value="1"/>
</dbReference>
<dbReference type="InterPro" id="IPR000700">
    <property type="entry name" value="PAS-assoc_C"/>
</dbReference>
<evidence type="ECO:0000259" key="3">
    <source>
        <dbReference type="PROSITE" id="PS50113"/>
    </source>
</evidence>
<dbReference type="PROSITE" id="PS50887">
    <property type="entry name" value="GGDEF"/>
    <property type="match status" value="1"/>
</dbReference>
<dbReference type="SUPFAM" id="SSF55073">
    <property type="entry name" value="Nucleotide cyclase"/>
    <property type="match status" value="1"/>
</dbReference>
<sequence>MTHSTTSEQPAFLERNLRTLWLVVASALLVVAGVIAHGLYREYRAIDAQERERLANQARIVDENLSLRLTTTDSALDSIRNELPWLLAQQNGELLANKRLQSLASAMIGIRAFVLTNADGDAIASNRQELIGRNFHDSERFLAVRRDDNPNVLHVSAPFATPIGVYAISLGKAVPDRDGKFGGVILAILGPEFFRTLLYSVRYTQDVAASVAHGDGKLVFSSEAAEDLASIDLSAQADSLFNQHLKSGAVTDVFAGVTTSAGDQRLTALRTIRPAAISIDKPLIMAISRAIPAIYAQWRQQALATACLFGLLGLVAALGMSFYQRRQHAYVRLLADRVAERNAAEQAFQASEAQFRTLFDMMSEGFCLLEIVCDAAGKPDDVRYLLANATYARHTGVKSRDLIGRTAREIYPAIERSWIERFAAVAFTGEPAHFRERFGPLDRWLRVSAYQTQPGRLAVVFADVTENHRMLERVRQQAMVFNNTEEGIVITDTKGDVVDANPAFARITEYSLDELRGRNMRILQSGRHDRGFYLNIWKALSEGGNWQGEIWNRRKSGDIYLEWISISAVRDDDGDIVNYVGSSIDISRMKHAQSELERLAHHDGLTDLPNRLLLVSRLDHAIAGARRHAGMGAVLFIDLDGFKRVNDTLGHKAGDELLIAVGTRIRRRLRDFDTLGRLGGDEFVIVLDEIADPHAAAKVADDVIRQLRQPFPLSDGALASVGASVGIAIFPQDGSRSAELIERADRALYEAKSGGRGGYRFVARSEAA</sequence>
<feature type="domain" description="PAC" evidence="3">
    <location>
        <begin position="546"/>
        <end position="598"/>
    </location>
</feature>
<dbReference type="InterPro" id="IPR043128">
    <property type="entry name" value="Rev_trsase/Diguanyl_cyclase"/>
</dbReference>
<dbReference type="EMBL" id="JADJEV010000004">
    <property type="protein sequence ID" value="MBK6974769.1"/>
    <property type="molecule type" value="Genomic_DNA"/>
</dbReference>
<organism evidence="5 6">
    <name type="scientific">Candidatus Methylophosphatis roskildensis</name>
    <dbReference type="NCBI Taxonomy" id="2899263"/>
    <lineage>
        <taxon>Bacteria</taxon>
        <taxon>Pseudomonadati</taxon>
        <taxon>Pseudomonadota</taxon>
        <taxon>Betaproteobacteria</taxon>
        <taxon>Nitrosomonadales</taxon>
        <taxon>Sterolibacteriaceae</taxon>
        <taxon>Candidatus Methylophosphatis</taxon>
    </lineage>
</organism>
<dbReference type="GO" id="GO:0003824">
    <property type="term" value="F:catalytic activity"/>
    <property type="evidence" value="ECO:0007669"/>
    <property type="project" value="UniProtKB-ARBA"/>
</dbReference>
<dbReference type="Pfam" id="PF00990">
    <property type="entry name" value="GGDEF"/>
    <property type="match status" value="1"/>
</dbReference>
<dbReference type="Gene3D" id="3.30.450.20">
    <property type="entry name" value="PAS domain"/>
    <property type="match status" value="3"/>
</dbReference>
<dbReference type="NCBIfam" id="TIGR00254">
    <property type="entry name" value="GGDEF"/>
    <property type="match status" value="1"/>
</dbReference>
<keyword evidence="1" id="KW-0812">Transmembrane</keyword>
<evidence type="ECO:0000259" key="4">
    <source>
        <dbReference type="PROSITE" id="PS50887"/>
    </source>
</evidence>